<dbReference type="InterPro" id="IPR033658">
    <property type="entry name" value="GRX_PICOT-like"/>
</dbReference>
<dbReference type="OrthoDB" id="415696at2759"/>
<evidence type="ECO:0000313" key="7">
    <source>
        <dbReference type="Proteomes" id="UP001150569"/>
    </source>
</evidence>
<dbReference type="CDD" id="cd02984">
    <property type="entry name" value="TRX_PICOT"/>
    <property type="match status" value="1"/>
</dbReference>
<evidence type="ECO:0000256" key="1">
    <source>
        <dbReference type="ARBA" id="ARBA00022723"/>
    </source>
</evidence>
<dbReference type="GO" id="GO:0005829">
    <property type="term" value="C:cytosol"/>
    <property type="evidence" value="ECO:0007669"/>
    <property type="project" value="TreeGrafter"/>
</dbReference>
<dbReference type="GO" id="GO:0006879">
    <property type="term" value="P:intracellular iron ion homeostasis"/>
    <property type="evidence" value="ECO:0007669"/>
    <property type="project" value="TreeGrafter"/>
</dbReference>
<dbReference type="EMBL" id="JANBPT010000591">
    <property type="protein sequence ID" value="KAJ1916283.1"/>
    <property type="molecule type" value="Genomic_DNA"/>
</dbReference>
<dbReference type="Proteomes" id="UP001150569">
    <property type="component" value="Unassembled WGS sequence"/>
</dbReference>
<dbReference type="Gene3D" id="3.40.30.10">
    <property type="entry name" value="Glutaredoxin"/>
    <property type="match status" value="2"/>
</dbReference>
<dbReference type="PANTHER" id="PTHR10293:SF73">
    <property type="entry name" value="GLUTAREDOXIN-3"/>
    <property type="match status" value="1"/>
</dbReference>
<dbReference type="PROSITE" id="PS51354">
    <property type="entry name" value="GLUTAREDOXIN_2"/>
    <property type="match status" value="1"/>
</dbReference>
<evidence type="ECO:0000313" key="6">
    <source>
        <dbReference type="EMBL" id="KAJ1916283.1"/>
    </source>
</evidence>
<evidence type="ECO:0000256" key="3">
    <source>
        <dbReference type="ARBA" id="ARBA00023014"/>
    </source>
</evidence>
<dbReference type="GO" id="GO:0005634">
    <property type="term" value="C:nucleus"/>
    <property type="evidence" value="ECO:0007669"/>
    <property type="project" value="TreeGrafter"/>
</dbReference>
<keyword evidence="7" id="KW-1185">Reference proteome</keyword>
<evidence type="ECO:0000259" key="5">
    <source>
        <dbReference type="PROSITE" id="PS51352"/>
    </source>
</evidence>
<keyword evidence="1" id="KW-0479">Metal-binding</keyword>
<dbReference type="Pfam" id="PF00085">
    <property type="entry name" value="Thioredoxin"/>
    <property type="match status" value="1"/>
</dbReference>
<dbReference type="FunFam" id="3.40.30.10:FF:000012">
    <property type="entry name" value="Monothiol glutaredoxin"/>
    <property type="match status" value="1"/>
</dbReference>
<dbReference type="CDD" id="cd03028">
    <property type="entry name" value="GRX_PICOT_like"/>
    <property type="match status" value="1"/>
</dbReference>
<dbReference type="Pfam" id="PF00462">
    <property type="entry name" value="Glutaredoxin"/>
    <property type="match status" value="1"/>
</dbReference>
<dbReference type="AlphaFoldDB" id="A0A9W7ZUB1"/>
<evidence type="ECO:0000256" key="2">
    <source>
        <dbReference type="ARBA" id="ARBA00023004"/>
    </source>
</evidence>
<keyword evidence="2" id="KW-0408">Iron</keyword>
<dbReference type="InterPro" id="IPR004480">
    <property type="entry name" value="Monothiol_GRX-rel"/>
</dbReference>
<dbReference type="GO" id="GO:0051536">
    <property type="term" value="F:iron-sulfur cluster binding"/>
    <property type="evidence" value="ECO:0007669"/>
    <property type="project" value="UniProtKB-KW"/>
</dbReference>
<comment type="caution">
    <text evidence="6">The sequence shown here is derived from an EMBL/GenBank/DDBJ whole genome shotgun (WGS) entry which is preliminary data.</text>
</comment>
<gene>
    <name evidence="6" type="primary">GRX3_2</name>
    <name evidence="6" type="ORF">IWQ60_008163</name>
</gene>
<protein>
    <submittedName>
        <fullName evidence="6">Glutaredoxin</fullName>
    </submittedName>
</protein>
<dbReference type="InterPro" id="IPR013766">
    <property type="entry name" value="Thioredoxin_domain"/>
</dbReference>
<dbReference type="GO" id="GO:0046872">
    <property type="term" value="F:metal ion binding"/>
    <property type="evidence" value="ECO:0007669"/>
    <property type="project" value="UniProtKB-KW"/>
</dbReference>
<evidence type="ECO:0000256" key="4">
    <source>
        <dbReference type="SAM" id="MobiDB-lite"/>
    </source>
</evidence>
<dbReference type="InterPro" id="IPR036249">
    <property type="entry name" value="Thioredoxin-like_sf"/>
</dbReference>
<dbReference type="SUPFAM" id="SSF52833">
    <property type="entry name" value="Thioredoxin-like"/>
    <property type="match status" value="2"/>
</dbReference>
<proteinExistence type="predicted"/>
<dbReference type="PROSITE" id="PS51352">
    <property type="entry name" value="THIOREDOXIN_2"/>
    <property type="match status" value="1"/>
</dbReference>
<feature type="domain" description="Thioredoxin" evidence="5">
    <location>
        <begin position="1"/>
        <end position="110"/>
    </location>
</feature>
<accession>A0A9W7ZUB1</accession>
<dbReference type="InterPro" id="IPR002109">
    <property type="entry name" value="Glutaredoxin"/>
</dbReference>
<name>A0A9W7ZUB1_9FUNG</name>
<keyword evidence="3" id="KW-0411">Iron-sulfur</keyword>
<sequence>MATTNVLNLAKEEELYSLLQDNPEATILIFFGASWSPQCQQMGPLFDELVKKYPTLRFVKVEAEDFEEVAESYEVAAVPAFVFVRKLAIVDRVDGANAPELSRLAEKHARGQGSASAQFPSAQAAATPSNVTATTSAGFKQDLNTRLKELTHRAPVMAFIKGTPAQPRCGFSKTLVGLLSDHGIKFGYFDILTDDDVRQGLKAYSNWPTYPQLYIDGELTGGLDIIKEMIDSGELMETVPASARN</sequence>
<reference evidence="6" key="1">
    <citation type="submission" date="2022-07" db="EMBL/GenBank/DDBJ databases">
        <title>Phylogenomic reconstructions and comparative analyses of Kickxellomycotina fungi.</title>
        <authorList>
            <person name="Reynolds N.K."/>
            <person name="Stajich J.E."/>
            <person name="Barry K."/>
            <person name="Grigoriev I.V."/>
            <person name="Crous P."/>
            <person name="Smith M.E."/>
        </authorList>
    </citation>
    <scope>NUCLEOTIDE SEQUENCE</scope>
    <source>
        <strain evidence="6">RSA 861</strain>
    </source>
</reference>
<dbReference type="PANTHER" id="PTHR10293">
    <property type="entry name" value="GLUTAREDOXIN FAMILY MEMBER"/>
    <property type="match status" value="1"/>
</dbReference>
<feature type="region of interest" description="Disordered" evidence="4">
    <location>
        <begin position="116"/>
        <end position="135"/>
    </location>
</feature>
<feature type="compositionally biased region" description="Low complexity" evidence="4">
    <location>
        <begin position="116"/>
        <end position="129"/>
    </location>
</feature>
<organism evidence="6 7">
    <name type="scientific">Tieghemiomyces parasiticus</name>
    <dbReference type="NCBI Taxonomy" id="78921"/>
    <lineage>
        <taxon>Eukaryota</taxon>
        <taxon>Fungi</taxon>
        <taxon>Fungi incertae sedis</taxon>
        <taxon>Zoopagomycota</taxon>
        <taxon>Kickxellomycotina</taxon>
        <taxon>Dimargaritomycetes</taxon>
        <taxon>Dimargaritales</taxon>
        <taxon>Dimargaritaceae</taxon>
        <taxon>Tieghemiomyces</taxon>
    </lineage>
</organism>
<dbReference type="GO" id="GO:0015036">
    <property type="term" value="F:disulfide oxidoreductase activity"/>
    <property type="evidence" value="ECO:0007669"/>
    <property type="project" value="UniProtKB-ARBA"/>
</dbReference>